<name>A0A6L2N5L8_TANCI</name>
<dbReference type="AlphaFoldDB" id="A0A6L2N5L8"/>
<evidence type="ECO:0000256" key="1">
    <source>
        <dbReference type="SAM" id="MobiDB-lite"/>
    </source>
</evidence>
<dbReference type="CDD" id="cd09272">
    <property type="entry name" value="RNase_HI_RT_Ty1"/>
    <property type="match status" value="1"/>
</dbReference>
<gene>
    <name evidence="4" type="ORF">Tci_052420</name>
</gene>
<protein>
    <submittedName>
        <fullName evidence="4">Ribonuclease H-like domain-containing protein</fullName>
    </submittedName>
</protein>
<reference evidence="4" key="1">
    <citation type="journal article" date="2019" name="Sci. Rep.">
        <title>Draft genome of Tanacetum cinerariifolium, the natural source of mosquito coil.</title>
        <authorList>
            <person name="Yamashiro T."/>
            <person name="Shiraishi A."/>
            <person name="Satake H."/>
            <person name="Nakayama K."/>
        </authorList>
    </citation>
    <scope>NUCLEOTIDE SEQUENCE</scope>
</reference>
<feature type="compositionally biased region" description="Low complexity" evidence="1">
    <location>
        <begin position="20"/>
        <end position="41"/>
    </location>
</feature>
<evidence type="ECO:0000259" key="2">
    <source>
        <dbReference type="Pfam" id="PF07727"/>
    </source>
</evidence>
<feature type="region of interest" description="Disordered" evidence="1">
    <location>
        <begin position="16"/>
        <end position="46"/>
    </location>
</feature>
<evidence type="ECO:0000259" key="3">
    <source>
        <dbReference type="Pfam" id="PF13966"/>
    </source>
</evidence>
<dbReference type="InterPro" id="IPR026960">
    <property type="entry name" value="RVT-Znf"/>
</dbReference>
<dbReference type="Pfam" id="PF13966">
    <property type="entry name" value="zf-RVT"/>
    <property type="match status" value="1"/>
</dbReference>
<dbReference type="PANTHER" id="PTHR11439">
    <property type="entry name" value="GAG-POL-RELATED RETROTRANSPOSON"/>
    <property type="match status" value="1"/>
</dbReference>
<dbReference type="InterPro" id="IPR013103">
    <property type="entry name" value="RVT_2"/>
</dbReference>
<proteinExistence type="predicted"/>
<feature type="domain" description="Reverse transcriptase zinc-binding" evidence="3">
    <location>
        <begin position="867"/>
        <end position="931"/>
    </location>
</feature>
<dbReference type="PANTHER" id="PTHR11439:SF524">
    <property type="entry name" value="RNA-DIRECTED DNA POLYMERASE, PROTEIN KINASE RLK-PELLE-DLSV FAMILY"/>
    <property type="match status" value="1"/>
</dbReference>
<comment type="caution">
    <text evidence="4">The sequence shown here is derived from an EMBL/GenBank/DDBJ whole genome shotgun (WGS) entry which is preliminary data.</text>
</comment>
<dbReference type="Pfam" id="PF07727">
    <property type="entry name" value="RVT_2"/>
    <property type="match status" value="1"/>
</dbReference>
<organism evidence="4">
    <name type="scientific">Tanacetum cinerariifolium</name>
    <name type="common">Dalmatian daisy</name>
    <name type="synonym">Chrysanthemum cinerariifolium</name>
    <dbReference type="NCBI Taxonomy" id="118510"/>
    <lineage>
        <taxon>Eukaryota</taxon>
        <taxon>Viridiplantae</taxon>
        <taxon>Streptophyta</taxon>
        <taxon>Embryophyta</taxon>
        <taxon>Tracheophyta</taxon>
        <taxon>Spermatophyta</taxon>
        <taxon>Magnoliopsida</taxon>
        <taxon>eudicotyledons</taxon>
        <taxon>Gunneridae</taxon>
        <taxon>Pentapetalae</taxon>
        <taxon>asterids</taxon>
        <taxon>campanulids</taxon>
        <taxon>Asterales</taxon>
        <taxon>Asteraceae</taxon>
        <taxon>Asteroideae</taxon>
        <taxon>Anthemideae</taxon>
        <taxon>Anthemidinae</taxon>
        <taxon>Tanacetum</taxon>
    </lineage>
</organism>
<feature type="domain" description="Reverse transcriptase Ty1/copia-type" evidence="2">
    <location>
        <begin position="531"/>
        <end position="610"/>
    </location>
</feature>
<dbReference type="EMBL" id="BKCJ010008079">
    <property type="protein sequence ID" value="GEU80442.1"/>
    <property type="molecule type" value="Genomic_DNA"/>
</dbReference>
<evidence type="ECO:0000313" key="4">
    <source>
        <dbReference type="EMBL" id="GEU80442.1"/>
    </source>
</evidence>
<sequence length="1006" mass="111601">MGLDSGSTLLMDATGTIHMGTGSASNSRNGGNGDGDSANVGQTSPNSTSDGFILISTLNSGKSSWYANVTSKPSRTKVNFRTLFTPAGNGIDVVVPVESIRPISERFANTAYGFFLGKRVTYPVNANYVRNTWGKYGQVGSMFSSSTGFSLYNLAIWMVKPSAPLRPHSVHPPAATTPLSTSSPPRYLHHLNAPPCHHNIHATTTVTTAITSAPPLHGTAVIPIHHSTTPLTPPSPRHCHHTTNCRCHPHLHHHVTIAPPPPPSTTKGASGCAYHHRVRWVFKLASRVTVTSSPPADNIILRNVGVDLASMVRSDDTTQAKTTVVNEKPYSITNIKTYIPLVLDLNELNYDLWSELFTSKVLEYLILSREQILVQLIMLKNKTNLTPRAMQLVNDLQNVELGNLSITYYFSKINRLADLLANNDAPVDDKNLVYYAINGLGKKYVHTNPTNVGARSGNGNNSNRGSASRIMHGACITFSPTRPTQMSYAPRPGTTTFPQAFNAMMVQDYSDSSWYMDTGATSRLASDADGSLSRYKARLVANESSQQQGIYYDETFSLVVKPTTIHIVLSLAVSRQWPIHQLDMKNAFLYSHLSETVYMHQPPGFVDPAQPHHRAGMTNCNPCKTPADTKSKLGPDGDPVCLCMHDPREPHLFAMKRILHDLRGTLDHGLQLYVSPTSQLIAYSDADWAGCLTTRRSTSGYCVFLGDNLITWSFKRQHVTSRSSAEAEYRGVANDVAETAWVRNLLCELLMPLCTSTLVYCDNVSAVYLSCNPVQHQRTKHIEIDIHFVRDFVATGHVRVLHVPSRYQFANIFTKGLPSSLLQTPIVSTLRLGPIHGNPSPLLVYKHKTNYSVRKIIDDHLLLEVSSKFSWRKMVPIKVNFLAWKVKLDVLPTRFNLSKKGLDINSILCPICENHAKSSSHLFFACSMTRDIFRNIASWWDIKSPHVSSFEEWEMWTSSLTLSSRRKQILEANHIARNCQGELVDYEENKGVSVVFRGGREKESDG</sequence>
<accession>A0A6L2N5L8</accession>